<dbReference type="FunFam" id="3.40.50.2000:FF:000038">
    <property type="entry name" value="UDP-GlucuronosylTransferase"/>
    <property type="match status" value="1"/>
</dbReference>
<evidence type="ECO:0000313" key="13">
    <source>
        <dbReference type="WBParaSite" id="SSTP_0000679100.1"/>
    </source>
</evidence>
<dbReference type="InterPro" id="IPR002213">
    <property type="entry name" value="UDP_glucos_trans"/>
</dbReference>
<dbReference type="Gene3D" id="3.40.50.2000">
    <property type="entry name" value="Glycogen Phosphorylase B"/>
    <property type="match status" value="1"/>
</dbReference>
<comment type="similarity">
    <text evidence="2">Belongs to the UDP-glycosyltransferase family.</text>
</comment>
<evidence type="ECO:0000256" key="7">
    <source>
        <dbReference type="ARBA" id="ARBA00022729"/>
    </source>
</evidence>
<dbReference type="Proteomes" id="UP000035681">
    <property type="component" value="Unplaced"/>
</dbReference>
<feature type="transmembrane region" description="Helical" evidence="11">
    <location>
        <begin position="495"/>
        <end position="521"/>
    </location>
</feature>
<name>A0A0K0EBC0_STRER</name>
<proteinExistence type="inferred from homology"/>
<comment type="subcellular location">
    <subcellularLocation>
        <location evidence="1">Membrane</location>
        <topology evidence="1">Single-pass membrane protein</topology>
    </subcellularLocation>
</comment>
<accession>A0A0K0EBC0</accession>
<evidence type="ECO:0000256" key="11">
    <source>
        <dbReference type="SAM" id="Phobius"/>
    </source>
</evidence>
<dbReference type="GO" id="GO:0016020">
    <property type="term" value="C:membrane"/>
    <property type="evidence" value="ECO:0007669"/>
    <property type="project" value="UniProtKB-SubCell"/>
</dbReference>
<dbReference type="PANTHER" id="PTHR48043:SF23">
    <property type="entry name" value="UDP-GLUCURONOSYLTRANSFERASE"/>
    <property type="match status" value="1"/>
</dbReference>
<dbReference type="STRING" id="6248.A0A0K0EBC0"/>
<dbReference type="SUPFAM" id="SSF53756">
    <property type="entry name" value="UDP-Glycosyltransferase/glycogen phosphorylase"/>
    <property type="match status" value="1"/>
</dbReference>
<keyword evidence="7" id="KW-0732">Signal</keyword>
<comment type="catalytic activity">
    <reaction evidence="10">
        <text>glucuronate acceptor + UDP-alpha-D-glucuronate = acceptor beta-D-glucuronoside + UDP + H(+)</text>
        <dbReference type="Rhea" id="RHEA:21032"/>
        <dbReference type="ChEBI" id="CHEBI:15378"/>
        <dbReference type="ChEBI" id="CHEBI:58052"/>
        <dbReference type="ChEBI" id="CHEBI:58223"/>
        <dbReference type="ChEBI" id="CHEBI:132367"/>
        <dbReference type="ChEBI" id="CHEBI:132368"/>
        <dbReference type="EC" id="2.4.1.17"/>
    </reaction>
</comment>
<evidence type="ECO:0000256" key="2">
    <source>
        <dbReference type="ARBA" id="ARBA00009995"/>
    </source>
</evidence>
<keyword evidence="6 11" id="KW-0812">Transmembrane</keyword>
<evidence type="ECO:0000256" key="6">
    <source>
        <dbReference type="ARBA" id="ARBA00022692"/>
    </source>
</evidence>
<dbReference type="AlphaFoldDB" id="A0A0K0EBC0"/>
<evidence type="ECO:0000313" key="12">
    <source>
        <dbReference type="Proteomes" id="UP000035681"/>
    </source>
</evidence>
<evidence type="ECO:0000256" key="4">
    <source>
        <dbReference type="ARBA" id="ARBA00022676"/>
    </source>
</evidence>
<evidence type="ECO:0000256" key="8">
    <source>
        <dbReference type="ARBA" id="ARBA00022989"/>
    </source>
</evidence>
<evidence type="ECO:0000256" key="3">
    <source>
        <dbReference type="ARBA" id="ARBA00012544"/>
    </source>
</evidence>
<dbReference type="PANTHER" id="PTHR48043">
    <property type="entry name" value="EG:EG0003.4 PROTEIN-RELATED"/>
    <property type="match status" value="1"/>
</dbReference>
<keyword evidence="9 11" id="KW-0472">Membrane</keyword>
<evidence type="ECO:0000256" key="9">
    <source>
        <dbReference type="ARBA" id="ARBA00023136"/>
    </source>
</evidence>
<keyword evidence="12" id="KW-1185">Reference proteome</keyword>
<dbReference type="CDD" id="cd03784">
    <property type="entry name" value="GT1_Gtf-like"/>
    <property type="match status" value="1"/>
</dbReference>
<dbReference type="GO" id="GO:0015020">
    <property type="term" value="F:glucuronosyltransferase activity"/>
    <property type="evidence" value="ECO:0007669"/>
    <property type="project" value="UniProtKB-EC"/>
</dbReference>
<keyword evidence="5" id="KW-0808">Transferase</keyword>
<sequence>MLINYNLLIFAIIIKLSYQFKILVYNPVFGTSHSNHMIKIAEFLAENGHDVTIIHAPMNPKTNDNHGKKARVIRPSTYDKKVKDIFEIVDKNLKDVWNINSLWNPYYTLTLISMFNKWLAASCEHIIKDDELTKLMRNENFDLGIGEAFVPCVFGMFKYYNITKHVAVMSGIPIDSHYNEMGIDFPIGRVPSIFAPISENMSFLERIYNTMFYLTSKYIHKEGVYRGNDVFNQYAPSYNINLENIFNECVFYISNTDPIINFGVPGSPKMLQLGGFLLKQPKPLDSFFDELLNKRERNVIISFGSFAKSMHMPKEGRNNLVELFKLFPNITFIFKYEIEDPIFFKNFENVVTKTWLPLYDLLNDKRVSVFIMHGGMNSLLEGSRAGVPMLGIPLFYDQPRNVKVIGELKLGRWMDKTQFINNKNLFINNFKDVLGNPLYKKSVKKVSEMIKKRPYNEQELFLKYIEFACEFGQIKNFNIGNKKASFSNQHSMIDIYLFTLFTFYVITCGIFLLLKHVYLILVQIYQLILKKDKNNLKDKFKEKQQ</sequence>
<evidence type="ECO:0000256" key="1">
    <source>
        <dbReference type="ARBA" id="ARBA00004167"/>
    </source>
</evidence>
<keyword evidence="8 11" id="KW-1133">Transmembrane helix</keyword>
<dbReference type="WBParaSite" id="TCONS_00017143.p1">
    <property type="protein sequence ID" value="TCONS_00017143.p1"/>
    <property type="gene ID" value="XLOC_011299"/>
</dbReference>
<organism evidence="13">
    <name type="scientific">Strongyloides stercoralis</name>
    <name type="common">Threadworm</name>
    <dbReference type="NCBI Taxonomy" id="6248"/>
    <lineage>
        <taxon>Eukaryota</taxon>
        <taxon>Metazoa</taxon>
        <taxon>Ecdysozoa</taxon>
        <taxon>Nematoda</taxon>
        <taxon>Chromadorea</taxon>
        <taxon>Rhabditida</taxon>
        <taxon>Tylenchina</taxon>
        <taxon>Panagrolaimomorpha</taxon>
        <taxon>Strongyloidoidea</taxon>
        <taxon>Strongyloididae</taxon>
        <taxon>Strongyloides</taxon>
    </lineage>
</organism>
<keyword evidence="4" id="KW-0328">Glycosyltransferase</keyword>
<evidence type="ECO:0000256" key="10">
    <source>
        <dbReference type="ARBA" id="ARBA00047475"/>
    </source>
</evidence>
<dbReference type="Pfam" id="PF00201">
    <property type="entry name" value="UDPGT"/>
    <property type="match status" value="1"/>
</dbReference>
<dbReference type="WBParaSite" id="SSTP_0000679100.1">
    <property type="protein sequence ID" value="SSTP_0000679100.1"/>
    <property type="gene ID" value="SSTP_0000679100"/>
</dbReference>
<dbReference type="EC" id="2.4.1.17" evidence="3"/>
<reference evidence="13" key="1">
    <citation type="submission" date="2015-08" db="UniProtKB">
        <authorList>
            <consortium name="WormBaseParasite"/>
        </authorList>
    </citation>
    <scope>IDENTIFICATION</scope>
</reference>
<dbReference type="InterPro" id="IPR050271">
    <property type="entry name" value="UDP-glycosyltransferase"/>
</dbReference>
<evidence type="ECO:0000256" key="5">
    <source>
        <dbReference type="ARBA" id="ARBA00022679"/>
    </source>
</evidence>
<protein>
    <recommendedName>
        <fullName evidence="3">glucuronosyltransferase</fullName>
        <ecNumber evidence="3">2.4.1.17</ecNumber>
    </recommendedName>
</protein>